<organism evidence="1">
    <name type="scientific">marine sediment metagenome</name>
    <dbReference type="NCBI Taxonomy" id="412755"/>
    <lineage>
        <taxon>unclassified sequences</taxon>
        <taxon>metagenomes</taxon>
        <taxon>ecological metagenomes</taxon>
    </lineage>
</organism>
<evidence type="ECO:0000313" key="1">
    <source>
        <dbReference type="EMBL" id="KKL11981.1"/>
    </source>
</evidence>
<comment type="caution">
    <text evidence="1">The sequence shown here is derived from an EMBL/GenBank/DDBJ whole genome shotgun (WGS) entry which is preliminary data.</text>
</comment>
<reference evidence="1" key="1">
    <citation type="journal article" date="2015" name="Nature">
        <title>Complex archaea that bridge the gap between prokaryotes and eukaryotes.</title>
        <authorList>
            <person name="Spang A."/>
            <person name="Saw J.H."/>
            <person name="Jorgensen S.L."/>
            <person name="Zaremba-Niedzwiedzka K."/>
            <person name="Martijn J."/>
            <person name="Lind A.E."/>
            <person name="van Eijk R."/>
            <person name="Schleper C."/>
            <person name="Guy L."/>
            <person name="Ettema T.J."/>
        </authorList>
    </citation>
    <scope>NUCLEOTIDE SEQUENCE</scope>
</reference>
<proteinExistence type="predicted"/>
<dbReference type="EMBL" id="LAZR01041442">
    <property type="protein sequence ID" value="KKL11981.1"/>
    <property type="molecule type" value="Genomic_DNA"/>
</dbReference>
<sequence length="82" mass="9482">MCINHRIYHLEIILTKIINAIQIKITGDRIDNVPRNFKFESEGVSPKEAVEILQQAIDHIYLNGEDETHLIFSEGDKYEGDK</sequence>
<dbReference type="AlphaFoldDB" id="A0A0F9D2F3"/>
<name>A0A0F9D2F3_9ZZZZ</name>
<gene>
    <name evidence="1" type="ORF">LCGC14_2540340</name>
</gene>
<accession>A0A0F9D2F3</accession>
<protein>
    <submittedName>
        <fullName evidence="1">Uncharacterized protein</fullName>
    </submittedName>
</protein>